<dbReference type="InParanoid" id="A0A803XP09"/>
<reference evidence="1 2" key="1">
    <citation type="journal article" date="2010" name="PLoS Biol.">
        <title>Multi-platform next-generation sequencing of the domestic turkey (Meleagris gallopavo): genome assembly and analysis.</title>
        <authorList>
            <person name="Dalloul R.A."/>
            <person name="Long J.A."/>
            <person name="Zimin A.V."/>
            <person name="Aslam L."/>
            <person name="Beal K."/>
            <person name="Blomberg L.A."/>
            <person name="Bouffard P."/>
            <person name="Burt D.W."/>
            <person name="Crasta O."/>
            <person name="Crooijmans R.P."/>
            <person name="Cooper K."/>
            <person name="Coulombe R.A."/>
            <person name="De S."/>
            <person name="Delany M.E."/>
            <person name="Dodgson J.B."/>
            <person name="Dong J.J."/>
            <person name="Evans C."/>
            <person name="Frederickson K.M."/>
            <person name="Flicek P."/>
            <person name="Florea L."/>
            <person name="Folkerts O."/>
            <person name="Groenen M.A."/>
            <person name="Harkins T.T."/>
            <person name="Herrero J."/>
            <person name="Hoffmann S."/>
            <person name="Megens H.J."/>
            <person name="Jiang A."/>
            <person name="de Jong P."/>
            <person name="Kaiser P."/>
            <person name="Kim H."/>
            <person name="Kim K.W."/>
            <person name="Kim S."/>
            <person name="Langenberger D."/>
            <person name="Lee M.K."/>
            <person name="Lee T."/>
            <person name="Mane S."/>
            <person name="Marcais G."/>
            <person name="Marz M."/>
            <person name="McElroy A.P."/>
            <person name="Modise T."/>
            <person name="Nefedov M."/>
            <person name="Notredame C."/>
            <person name="Paton I.R."/>
            <person name="Payne W.S."/>
            <person name="Pertea G."/>
            <person name="Prickett D."/>
            <person name="Puiu D."/>
            <person name="Qioa D."/>
            <person name="Raineri E."/>
            <person name="Ruffier M."/>
            <person name="Salzberg S.L."/>
            <person name="Schatz M.C."/>
            <person name="Scheuring C."/>
            <person name="Schmidt C.J."/>
            <person name="Schroeder S."/>
            <person name="Searle S.M."/>
            <person name="Smith E.J."/>
            <person name="Smith J."/>
            <person name="Sonstegard T.S."/>
            <person name="Stadler P.F."/>
            <person name="Tafer H."/>
            <person name="Tu Z.J."/>
            <person name="Van Tassell C.P."/>
            <person name="Vilella A.J."/>
            <person name="Williams K.P."/>
            <person name="Yorke J.A."/>
            <person name="Zhang L."/>
            <person name="Zhang H.B."/>
            <person name="Zhang X."/>
            <person name="Zhang Y."/>
            <person name="Reed K.M."/>
        </authorList>
    </citation>
    <scope>NUCLEOTIDE SEQUENCE [LARGE SCALE GENOMIC DNA]</scope>
</reference>
<proteinExistence type="predicted"/>
<reference evidence="1" key="3">
    <citation type="submission" date="2025-09" db="UniProtKB">
        <authorList>
            <consortium name="Ensembl"/>
        </authorList>
    </citation>
    <scope>IDENTIFICATION</scope>
</reference>
<protein>
    <submittedName>
        <fullName evidence="1">Uncharacterized protein</fullName>
    </submittedName>
</protein>
<evidence type="ECO:0000313" key="1">
    <source>
        <dbReference type="Ensembl" id="ENSMGAP00000021255.1"/>
    </source>
</evidence>
<reference evidence="1" key="2">
    <citation type="submission" date="2025-08" db="UniProtKB">
        <authorList>
            <consortium name="Ensembl"/>
        </authorList>
    </citation>
    <scope>IDENTIFICATION</scope>
</reference>
<evidence type="ECO:0000313" key="2">
    <source>
        <dbReference type="Proteomes" id="UP000001645"/>
    </source>
</evidence>
<sequence>MEACTAICVSHAFRSSISTVLAERQVGHSCLVTMQISKKGQKEITNDPGRSGDKAADDC</sequence>
<dbReference type="AlphaFoldDB" id="A0A803XP09"/>
<dbReference type="Ensembl" id="ENSMGAT00000026529.1">
    <property type="protein sequence ID" value="ENSMGAP00000021255.1"/>
    <property type="gene ID" value="ENSMGAG00000018042.1"/>
</dbReference>
<organism evidence="1 2">
    <name type="scientific">Meleagris gallopavo</name>
    <name type="common">Wild turkey</name>
    <dbReference type="NCBI Taxonomy" id="9103"/>
    <lineage>
        <taxon>Eukaryota</taxon>
        <taxon>Metazoa</taxon>
        <taxon>Chordata</taxon>
        <taxon>Craniata</taxon>
        <taxon>Vertebrata</taxon>
        <taxon>Euteleostomi</taxon>
        <taxon>Archelosauria</taxon>
        <taxon>Archosauria</taxon>
        <taxon>Dinosauria</taxon>
        <taxon>Saurischia</taxon>
        <taxon>Theropoda</taxon>
        <taxon>Coelurosauria</taxon>
        <taxon>Aves</taxon>
        <taxon>Neognathae</taxon>
        <taxon>Galloanserae</taxon>
        <taxon>Galliformes</taxon>
        <taxon>Phasianidae</taxon>
        <taxon>Meleagridinae</taxon>
        <taxon>Meleagris</taxon>
    </lineage>
</organism>
<keyword evidence="2" id="KW-1185">Reference proteome</keyword>
<dbReference type="Proteomes" id="UP000001645">
    <property type="component" value="Chromosome 2"/>
</dbReference>
<accession>A0A803XP09</accession>
<name>A0A803XP09_MELGA</name>